<sequence>MYARDHVLIATPIGPAPIEGASETKIRIDLGSEISLRQGETDIVREAEEQIRACLYRNFNNFYLNYPATSQKLLDHEQRHL</sequence>
<dbReference type="Proteomes" id="UP000286681">
    <property type="component" value="Unassembled WGS sequence"/>
</dbReference>
<dbReference type="Proteomes" id="UP000185161">
    <property type="component" value="Chromosome"/>
</dbReference>
<dbReference type="KEGG" id="skr:BRX40_03695"/>
<dbReference type="OrthoDB" id="9802228at2"/>
<gene>
    <name evidence="1" type="ORF">BRX40_03695</name>
    <name evidence="2" type="ORF">CA257_02315</name>
</gene>
<dbReference type="RefSeq" id="WP_075150703.1">
    <property type="nucleotide sequence ID" value="NZ_CP018820.1"/>
</dbReference>
<dbReference type="STRING" id="93064.BRX40_03695"/>
<reference evidence="2 4" key="3">
    <citation type="submission" date="2018-07" db="EMBL/GenBank/DDBJ databases">
        <title>Genomic and Epidemiologic Investigation of an Indolent Hospital Outbreak.</title>
        <authorList>
            <person name="Johnson R.C."/>
            <person name="Deming C."/>
            <person name="Conlan S."/>
            <person name="Zellmer C.J."/>
            <person name="Michelin A.V."/>
            <person name="Lee-Lin S."/>
            <person name="Thomas P.J."/>
            <person name="Park M."/>
            <person name="Weingarten R.A."/>
            <person name="Less J."/>
            <person name="Dekker J.P."/>
            <person name="Frank K.M."/>
            <person name="Musser K.A."/>
            <person name="Mcquiston J.R."/>
            <person name="Henderson D.K."/>
            <person name="Lau A.F."/>
            <person name="Palmore T.N."/>
            <person name="Segre J.A."/>
        </authorList>
    </citation>
    <scope>NUCLEOTIDE SEQUENCE [LARGE SCALE GENOMIC DNA]</scope>
    <source>
        <strain evidence="2 4">SK-NIH.Env10_0317</strain>
    </source>
</reference>
<reference evidence="1" key="1">
    <citation type="submission" date="2016-12" db="EMBL/GenBank/DDBJ databases">
        <title>Whole genome sequencing of Sphingomonas koreensis.</title>
        <authorList>
            <person name="Conlan S."/>
            <person name="Thomas P.J."/>
            <person name="Mullikin J."/>
            <person name="Palmore T.N."/>
            <person name="Frank K.M."/>
            <person name="Segre J.A."/>
        </authorList>
    </citation>
    <scope>NUCLEOTIDE SEQUENCE</scope>
    <source>
        <strain evidence="1">ABOJV</strain>
    </source>
</reference>
<dbReference type="EMBL" id="CP018820">
    <property type="protein sequence ID" value="APR51656.1"/>
    <property type="molecule type" value="Genomic_DNA"/>
</dbReference>
<evidence type="ECO:0000313" key="1">
    <source>
        <dbReference type="EMBL" id="APR51656.1"/>
    </source>
</evidence>
<dbReference type="GeneID" id="44131656"/>
<reference evidence="3" key="2">
    <citation type="submission" date="2016-12" db="EMBL/GenBank/DDBJ databases">
        <title>Whole genome sequencing of Sphingomonas sp. ABOJV.</title>
        <authorList>
            <person name="Conlan S."/>
            <person name="Thomas P.J."/>
            <person name="Mullikin J."/>
            <person name="Palmore T.N."/>
            <person name="Frank K.M."/>
            <person name="Segre J.A."/>
        </authorList>
    </citation>
    <scope>NUCLEOTIDE SEQUENCE [LARGE SCALE GENOMIC DNA]</scope>
    <source>
        <strain evidence="3">ABOJV</strain>
    </source>
</reference>
<protein>
    <submittedName>
        <fullName evidence="1">Uncharacterized protein</fullName>
    </submittedName>
</protein>
<evidence type="ECO:0000313" key="2">
    <source>
        <dbReference type="EMBL" id="RSV08314.1"/>
    </source>
</evidence>
<name>A0A1L6J758_9SPHN</name>
<evidence type="ECO:0000313" key="4">
    <source>
        <dbReference type="Proteomes" id="UP000286681"/>
    </source>
</evidence>
<dbReference type="AlphaFoldDB" id="A0A1L6J758"/>
<dbReference type="EMBL" id="QQWO01000001">
    <property type="protein sequence ID" value="RSV08314.1"/>
    <property type="molecule type" value="Genomic_DNA"/>
</dbReference>
<accession>A0A1L6J758</accession>
<proteinExistence type="predicted"/>
<organism evidence="1 3">
    <name type="scientific">Sphingomonas koreensis</name>
    <dbReference type="NCBI Taxonomy" id="93064"/>
    <lineage>
        <taxon>Bacteria</taxon>
        <taxon>Pseudomonadati</taxon>
        <taxon>Pseudomonadota</taxon>
        <taxon>Alphaproteobacteria</taxon>
        <taxon>Sphingomonadales</taxon>
        <taxon>Sphingomonadaceae</taxon>
        <taxon>Sphingomonas</taxon>
    </lineage>
</organism>
<keyword evidence="3" id="KW-1185">Reference proteome</keyword>
<evidence type="ECO:0000313" key="3">
    <source>
        <dbReference type="Proteomes" id="UP000185161"/>
    </source>
</evidence>